<sequence length="761" mass="82048">MAFSGALTLTDLDDFLAPSQACILPVRQTNKVSNQEDGSNANTEIHIDENNNYYEVAISAKPSTAAEPPTLRLHTDSVPSPSTKTSDGNAAEALKSAVNGIQTMEGGVEKPVAVAAEAGVRPEALQKAEISLNDCLACSGCVTSTESMLITLQSHLEVQAYIASHHAYLDHAAAAVVLDAPSSTTEGETPIEPDGRTGIISISPQTLASLSASYGSAHGRHIPLRTLLRRIRYFLSREEHGQWAGVWDTTFARHLSLLEHVKEYKERRAVRKGKQPAEGIRSASAHALADSNMNHDPARGTDPMTSVRGNGLPMLASACPGWVCYAEKAHGELLGFVSAVKSSQGVMGALAKQWWGAKHGRQPNEIYHVTVMPCYDKKLEASRSDFYSSVYQTRDVDCVLTTGELDLLLRERGFDPWAGVLGEDDAQPSDDPTCPFPELLQHPGTSSGSYLHVLLAHLAQEHANPTTLTTRAIRGSEDHVEFLLLDTTTGEIIFKGAKCYGFRNLQNLVRKVGKETGLKGAAAGGKAAGGKLAAAVAARRRAGRTGRANGASTPADSSGANTPITSVSPDDRTLDYVEVMACPGGCVNGGGQMKPNATSLNERQVVSDGGSSGKDEEGYPRVWEYEGVETTPTTTQVDESMRWSTKAWVAKVEAMYWSDLPTPPASPTPPPPRPAADPRSSGSLKPFDSLQELHDLSSTRSFSRADDLAKRIITDVCEPVSGRYDEVMDERAERLRWEFLRTRYRKVETDVGQLTASAVKW</sequence>
<protein>
    <submittedName>
        <fullName evidence="1">Uncharacterized protein</fullName>
    </submittedName>
</protein>
<reference evidence="1" key="1">
    <citation type="submission" date="2023-04" db="EMBL/GenBank/DDBJ databases">
        <title>Draft Genome sequencing of Naganishia species isolated from polar environments using Oxford Nanopore Technology.</title>
        <authorList>
            <person name="Leo P."/>
            <person name="Venkateswaran K."/>
        </authorList>
    </citation>
    <scope>NUCLEOTIDE SEQUENCE</scope>
    <source>
        <strain evidence="1">MNA-CCFEE 5423</strain>
    </source>
</reference>
<evidence type="ECO:0000313" key="2">
    <source>
        <dbReference type="Proteomes" id="UP001227268"/>
    </source>
</evidence>
<accession>A0ACC2V9E4</accession>
<gene>
    <name evidence="1" type="ORF">QFC21_005563</name>
</gene>
<dbReference type="EMBL" id="JASBWT010000021">
    <property type="protein sequence ID" value="KAJ9095691.1"/>
    <property type="molecule type" value="Genomic_DNA"/>
</dbReference>
<organism evidence="1 2">
    <name type="scientific">Naganishia friedmannii</name>
    <dbReference type="NCBI Taxonomy" id="89922"/>
    <lineage>
        <taxon>Eukaryota</taxon>
        <taxon>Fungi</taxon>
        <taxon>Dikarya</taxon>
        <taxon>Basidiomycota</taxon>
        <taxon>Agaricomycotina</taxon>
        <taxon>Tremellomycetes</taxon>
        <taxon>Filobasidiales</taxon>
        <taxon>Filobasidiaceae</taxon>
        <taxon>Naganishia</taxon>
    </lineage>
</organism>
<proteinExistence type="predicted"/>
<name>A0ACC2V9E4_9TREE</name>
<dbReference type="Proteomes" id="UP001227268">
    <property type="component" value="Unassembled WGS sequence"/>
</dbReference>
<keyword evidence="2" id="KW-1185">Reference proteome</keyword>
<comment type="caution">
    <text evidence="1">The sequence shown here is derived from an EMBL/GenBank/DDBJ whole genome shotgun (WGS) entry which is preliminary data.</text>
</comment>
<evidence type="ECO:0000313" key="1">
    <source>
        <dbReference type="EMBL" id="KAJ9095691.1"/>
    </source>
</evidence>